<feature type="domain" description="ABC transporter" evidence="5">
    <location>
        <begin position="5"/>
        <end position="245"/>
    </location>
</feature>
<dbReference type="GO" id="GO:0042626">
    <property type="term" value="F:ATPase-coupled transmembrane transporter activity"/>
    <property type="evidence" value="ECO:0007669"/>
    <property type="project" value="TreeGrafter"/>
</dbReference>
<keyword evidence="3" id="KW-0547">Nucleotide-binding</keyword>
<accession>A0A1X6X7U8</accession>
<dbReference type="EMBL" id="FWFG01000099">
    <property type="protein sequence ID" value="SLM94560.1"/>
    <property type="molecule type" value="Genomic_DNA"/>
</dbReference>
<evidence type="ECO:0000256" key="4">
    <source>
        <dbReference type="ARBA" id="ARBA00022840"/>
    </source>
</evidence>
<evidence type="ECO:0000256" key="3">
    <source>
        <dbReference type="ARBA" id="ARBA00022741"/>
    </source>
</evidence>
<dbReference type="Gene3D" id="3.40.50.300">
    <property type="entry name" value="P-loop containing nucleotide triphosphate hydrolases"/>
    <property type="match status" value="1"/>
</dbReference>
<reference evidence="6 7" key="1">
    <citation type="submission" date="2017-02" db="EMBL/GenBank/DDBJ databases">
        <authorList>
            <person name="Peterson S.W."/>
        </authorList>
    </citation>
    <scope>NUCLEOTIDE SEQUENCE [LARGE SCALE GENOMIC DNA]</scope>
    <source>
        <strain evidence="6 7">CIP104813</strain>
    </source>
</reference>
<organism evidence="6 7">
    <name type="scientific">Brachybacterium nesterenkovii</name>
    <dbReference type="NCBI Taxonomy" id="47847"/>
    <lineage>
        <taxon>Bacteria</taxon>
        <taxon>Bacillati</taxon>
        <taxon>Actinomycetota</taxon>
        <taxon>Actinomycetes</taxon>
        <taxon>Micrococcales</taxon>
        <taxon>Dermabacteraceae</taxon>
        <taxon>Brachybacterium</taxon>
    </lineage>
</organism>
<dbReference type="SUPFAM" id="SSF52540">
    <property type="entry name" value="P-loop containing nucleoside triphosphate hydrolases"/>
    <property type="match status" value="1"/>
</dbReference>
<evidence type="ECO:0000256" key="1">
    <source>
        <dbReference type="ARBA" id="ARBA00005417"/>
    </source>
</evidence>
<dbReference type="InterPro" id="IPR003439">
    <property type="entry name" value="ABC_transporter-like_ATP-bd"/>
</dbReference>
<dbReference type="GO" id="GO:0043190">
    <property type="term" value="C:ATP-binding cassette (ABC) transporter complex"/>
    <property type="evidence" value="ECO:0007669"/>
    <property type="project" value="TreeGrafter"/>
</dbReference>
<dbReference type="SMART" id="SM00382">
    <property type="entry name" value="AAA"/>
    <property type="match status" value="1"/>
</dbReference>
<keyword evidence="4 6" id="KW-0067">ATP-binding</keyword>
<dbReference type="PROSITE" id="PS50893">
    <property type="entry name" value="ABC_TRANSPORTER_2"/>
    <property type="match status" value="1"/>
</dbReference>
<dbReference type="FunFam" id="3.40.50.300:FF:001031">
    <property type="entry name" value="Iron ABC transporter ATP-binding protein"/>
    <property type="match status" value="1"/>
</dbReference>
<keyword evidence="2" id="KW-0813">Transport</keyword>
<evidence type="ECO:0000256" key="2">
    <source>
        <dbReference type="ARBA" id="ARBA00022448"/>
    </source>
</evidence>
<dbReference type="InterPro" id="IPR027417">
    <property type="entry name" value="P-loop_NTPase"/>
</dbReference>
<dbReference type="RefSeq" id="WP_087104895.1">
    <property type="nucleotide sequence ID" value="NZ_FWFG01000099.1"/>
</dbReference>
<dbReference type="OrthoDB" id="9789994at2"/>
<name>A0A1X6X7U8_9MICO</name>
<proteinExistence type="inferred from homology"/>
<dbReference type="GO" id="GO:0016887">
    <property type="term" value="F:ATP hydrolysis activity"/>
    <property type="evidence" value="ECO:0007669"/>
    <property type="project" value="InterPro"/>
</dbReference>
<comment type="similarity">
    <text evidence="1">Belongs to the ABC transporter superfamily.</text>
</comment>
<dbReference type="InterPro" id="IPR050095">
    <property type="entry name" value="ECF_ABC_transporter_ATP-bd"/>
</dbReference>
<dbReference type="GO" id="GO:0005524">
    <property type="term" value="F:ATP binding"/>
    <property type="evidence" value="ECO:0007669"/>
    <property type="project" value="UniProtKB-KW"/>
</dbReference>
<evidence type="ECO:0000259" key="5">
    <source>
        <dbReference type="PROSITE" id="PS50893"/>
    </source>
</evidence>
<gene>
    <name evidence="6" type="ORF">FM110_11530</name>
</gene>
<dbReference type="Pfam" id="PF00005">
    <property type="entry name" value="ABC_tran"/>
    <property type="match status" value="1"/>
</dbReference>
<dbReference type="PANTHER" id="PTHR43553:SF3">
    <property type="entry name" value="ABC TRANSPORTER ATP-BINDING PROTEIN MODF"/>
    <property type="match status" value="1"/>
</dbReference>
<evidence type="ECO:0000313" key="6">
    <source>
        <dbReference type="EMBL" id="SLM94560.1"/>
    </source>
</evidence>
<dbReference type="Proteomes" id="UP000195981">
    <property type="component" value="Unassembled WGS sequence"/>
</dbReference>
<dbReference type="InterPro" id="IPR003593">
    <property type="entry name" value="AAA+_ATPase"/>
</dbReference>
<evidence type="ECO:0000313" key="7">
    <source>
        <dbReference type="Proteomes" id="UP000195981"/>
    </source>
</evidence>
<dbReference type="PANTHER" id="PTHR43553">
    <property type="entry name" value="HEAVY METAL TRANSPORTER"/>
    <property type="match status" value="1"/>
</dbReference>
<dbReference type="AlphaFoldDB" id="A0A1X6X7U8"/>
<protein>
    <submittedName>
        <fullName evidence="6">Putative ABC transporter ATP-binding protein</fullName>
    </submittedName>
</protein>
<keyword evidence="7" id="KW-1185">Reference proteome</keyword>
<sequence length="263" mass="28418">MPSAAALHDVVVRRSGRNLLDHVDVEVSEGERWVVLGPNGAGKSTMLRLLAARLHPTSGSVDILGERLGRTDVFELRPLIGLASQELAETIPETEKAIDVVVTAGYGVTGRWREEYDEIDLDRARELLAAFGVDDLAERSFATLSTGERKRVLSARALMTDPELLLLDEPASGLDLGGREELVRSLSILAKDPATPVTVMVTHHVEEIPPGFTHALLLRAGTIVAAGPIGQTLTSQNLTRTFGLPLMVEQHGERFTARAVQLG</sequence>